<accession>A5HB60</accession>
<dbReference type="EMBL" id="EF426712">
    <property type="protein sequence ID" value="ABQ01449.1"/>
    <property type="molecule type" value="Genomic_DNA"/>
</dbReference>
<dbReference type="InterPro" id="IPR013595">
    <property type="entry name" value="Pept_S33_TAP-like_C"/>
</dbReference>
<feature type="domain" description="Peptidase S33 tripeptidyl aminopeptidase-like C-terminal" evidence="3">
    <location>
        <begin position="601"/>
        <end position="685"/>
    </location>
</feature>
<dbReference type="Pfam" id="PF08386">
    <property type="entry name" value="Abhydrolase_4"/>
    <property type="match status" value="1"/>
</dbReference>
<name>A5HB60_RENSA</name>
<keyword evidence="1" id="KW-0472">Membrane</keyword>
<reference evidence="4" key="2">
    <citation type="submission" date="2007-02" db="EMBL/GenBank/DDBJ databases">
        <title>The Renibacterium salmoninarum genome sequencing project.</title>
        <authorList>
            <person name="Sudheesh P.S."/>
            <person name="Crane S."/>
            <person name="Wiens G.D."/>
            <person name="Rockey D.D."/>
            <person name="Strom M.S."/>
        </authorList>
    </citation>
    <scope>NUCLEOTIDE SEQUENCE</scope>
    <source>
        <strain evidence="4">ATCC 33209</strain>
    </source>
</reference>
<dbReference type="AlphaFoldDB" id="A5HB60"/>
<protein>
    <recommendedName>
        <fullName evidence="3">Peptidase S33 tripeptidyl aminopeptidase-like C-terminal domain-containing protein</fullName>
    </recommendedName>
</protein>
<keyword evidence="1" id="KW-1133">Transmembrane helix</keyword>
<sequence>MGEFLKKIVPAGLVGLVLASVSMLSGATGAAAAQETPSATIPPAIQATSAKDTLFGYRSQLIVPEFAPEAPTPAATQDAGAKRLPLDPTDPVIQNEKMPADQGLLPSAKQFAVPEVAGSFKFTAPAPGGQSTGAVPAGLSDFYAQKVNWGSCAGFSTSQTMDIIQGIIDSGPAGLARIETAYGAPGLAKDWAGMNFSCAYVAVPVDYTKPNGPTAAIAVAKASTGLGSNGKPKHALFGNAGGPGQPSLPFSVQWAAQYRSSLTDYDIIAPDTRGAGASLPQIRCATNKFLQAQSEGVDGLASTPEGLAKLDQINKANTEACYTNTGLGFLNPDGTAFSSESYLPKVSVDDEARDMDVIRSILGNEKLSYQGGSDGTGVGYTYAQEFPESTRAMILDSPENPFENNPAEAAKFQDITGTPKADPYSQSKGFQDTFYQFAAKCATDNGFDYAGAKVPCALGTDADRTKLIAAYQAISQKAFGATTYFSDSLNRPLSFKDFTQATTGALYGSRNWAKLNAGLAAAKDGKDVKDLLGLSDSYYSWDGKSNYPFFVVATFPTIACQNFTADATDITAKGEYAAAPFKNPGNDPVSGVQRDGLDSKFGWCDFYHTKNQKAKAQSVKALPNILVVASSHDPATPYVGGVVMAKGLGATLLTVENPQHIALGQGIDCADAIADAYLKTLTVPTNIPGKTGMQVLDLSQRPIDPTTNTNIVGDECRVDPGNRSVPAIAAANALVGATEPVQITVSGLVRGAAYKFDLAKADGTEVGTDAASKQYQADANGDLSIPLTLPASATAGQYSLKLGGTEDVNAKIAVAPGTLTLTKAPVDLKVAKSTLVAGADQTITGTGFEANAKLALVLHSTPVDLGGVTTDAKGAFSKTFTVPADFEAGAHKVLVTAADGTAFEAAFQVTAKSVEPVIVPTGNGGVAAGNNPAAGGVDAAATNGDLANTGANGLLTFGGIGAGVLLLGAVVLLTVRRRRNVAPSES</sequence>
<dbReference type="Gene3D" id="3.40.50.1820">
    <property type="entry name" value="alpha/beta hydrolase"/>
    <property type="match status" value="1"/>
</dbReference>
<evidence type="ECO:0000313" key="4">
    <source>
        <dbReference type="EMBL" id="ABQ01449.1"/>
    </source>
</evidence>
<dbReference type="SUPFAM" id="SSF53474">
    <property type="entry name" value="alpha/beta-Hydrolases"/>
    <property type="match status" value="1"/>
</dbReference>
<proteinExistence type="predicted"/>
<evidence type="ECO:0000256" key="2">
    <source>
        <dbReference type="SAM" id="SignalP"/>
    </source>
</evidence>
<keyword evidence="2" id="KW-0732">Signal</keyword>
<keyword evidence="1" id="KW-0812">Transmembrane</keyword>
<dbReference type="InterPro" id="IPR029058">
    <property type="entry name" value="AB_hydrolase_fold"/>
</dbReference>
<feature type="chain" id="PRO_5039425081" description="Peptidase S33 tripeptidyl aminopeptidase-like C-terminal domain-containing protein" evidence="2">
    <location>
        <begin position="34"/>
        <end position="986"/>
    </location>
</feature>
<dbReference type="NCBIfam" id="TIGR01167">
    <property type="entry name" value="LPXTG_anchor"/>
    <property type="match status" value="1"/>
</dbReference>
<organism evidence="4">
    <name type="scientific">Renibacterium salmoninarum</name>
    <dbReference type="NCBI Taxonomy" id="1646"/>
    <lineage>
        <taxon>Bacteria</taxon>
        <taxon>Bacillati</taxon>
        <taxon>Actinomycetota</taxon>
        <taxon>Actinomycetes</taxon>
        <taxon>Micrococcales</taxon>
        <taxon>Micrococcaceae</taxon>
        <taxon>Renibacterium</taxon>
    </lineage>
</organism>
<gene>
    <name evidence="4" type="ORF">RRSA00417</name>
</gene>
<evidence type="ECO:0000259" key="3">
    <source>
        <dbReference type="Pfam" id="PF08386"/>
    </source>
</evidence>
<feature type="signal peptide" evidence="2">
    <location>
        <begin position="1"/>
        <end position="33"/>
    </location>
</feature>
<evidence type="ECO:0000256" key="1">
    <source>
        <dbReference type="SAM" id="Phobius"/>
    </source>
</evidence>
<feature type="transmembrane region" description="Helical" evidence="1">
    <location>
        <begin position="954"/>
        <end position="975"/>
    </location>
</feature>
<reference evidence="4" key="1">
    <citation type="submission" date="2007-02" db="EMBL/GenBank/DDBJ databases">
        <title>Inhibition of Renibacterium salmoninarum Adherence and Invasion of Host Cells by the Sortase Inhibitor, Phenyl Vinyl Sulfone.</title>
        <authorList>
            <person name="Sudheesh P.S."/>
            <person name="Crane S."/>
            <person name="Cain K.D."/>
            <person name="Strom M.S."/>
        </authorList>
    </citation>
    <scope>NUCLEOTIDE SEQUENCE</scope>
    <source>
        <strain evidence="4">ATCC 33209</strain>
    </source>
</reference>